<name>D6GT19_FILAD</name>
<dbReference type="PROSITE" id="PS50198">
    <property type="entry name" value="PPIC_PPIASE_2"/>
    <property type="match status" value="1"/>
</dbReference>
<dbReference type="KEGG" id="faa:HMPREF0389_01256"/>
<feature type="domain" description="PpiC" evidence="2">
    <location>
        <begin position="112"/>
        <end position="201"/>
    </location>
</feature>
<dbReference type="SUPFAM" id="SSF109998">
    <property type="entry name" value="Triger factor/SurA peptide-binding domain-like"/>
    <property type="match status" value="1"/>
</dbReference>
<dbReference type="Gene3D" id="3.10.50.40">
    <property type="match status" value="1"/>
</dbReference>
<proteinExistence type="predicted"/>
<keyword evidence="1" id="KW-0697">Rotamase</keyword>
<dbReference type="AlphaFoldDB" id="D6GT19"/>
<dbReference type="PANTHER" id="PTHR47245:SF2">
    <property type="entry name" value="PEPTIDYL-PROLYL CIS-TRANS ISOMERASE HP_0175-RELATED"/>
    <property type="match status" value="1"/>
</dbReference>
<dbReference type="PANTHER" id="PTHR47245">
    <property type="entry name" value="PEPTIDYLPROLYL ISOMERASE"/>
    <property type="match status" value="1"/>
</dbReference>
<evidence type="ECO:0000256" key="1">
    <source>
        <dbReference type="PROSITE-ProRule" id="PRU00278"/>
    </source>
</evidence>
<dbReference type="Proteomes" id="UP000007468">
    <property type="component" value="Chromosome"/>
</dbReference>
<dbReference type="EMBL" id="CP002390">
    <property type="protein sequence ID" value="EFE28004.1"/>
    <property type="molecule type" value="Genomic_DNA"/>
</dbReference>
<dbReference type="InterPro" id="IPR000297">
    <property type="entry name" value="PPIase_PpiC"/>
</dbReference>
<reference evidence="4" key="1">
    <citation type="submission" date="2010-12" db="EMBL/GenBank/DDBJ databases">
        <title>The genome sequence of Filifactor alocis strain ATCC 35896.</title>
        <authorList>
            <consortium name="The Broad Institute Genome Sequencing Platform"/>
            <person name="Ward D."/>
            <person name="Earl A."/>
            <person name="Feldgarden M."/>
            <person name="Young S.K."/>
            <person name="Gargeya S."/>
            <person name="Zeng Q."/>
            <person name="Alvarado L."/>
            <person name="Berlin A."/>
            <person name="Bochicchio J."/>
            <person name="Chapman S.B."/>
            <person name="Chen Z."/>
            <person name="Freedman E."/>
            <person name="Gellesch M."/>
            <person name="Goldberg J."/>
            <person name="Griggs A."/>
            <person name="Gujja S."/>
            <person name="Heilman E."/>
            <person name="Heiman D."/>
            <person name="Howarth C."/>
            <person name="Mehta T."/>
            <person name="Neiman D."/>
            <person name="Pearson M."/>
            <person name="Roberts A."/>
            <person name="Saif S."/>
            <person name="Shea T."/>
            <person name="Shenoy N."/>
            <person name="Sisk P."/>
            <person name="Stolte C."/>
            <person name="Sykes S."/>
            <person name="White J."/>
            <person name="Yandava C."/>
            <person name="Izard J."/>
            <person name="Blanton J.M."/>
            <person name="Baranova O.V."/>
            <person name="Tanner A.C."/>
            <person name="Dewhirst F.E."/>
            <person name="Haas B."/>
            <person name="Nusbaum C."/>
            <person name="Birren B."/>
        </authorList>
    </citation>
    <scope>NUCLEOTIDE SEQUENCE [LARGE SCALE GENOMIC DNA]</scope>
    <source>
        <strain evidence="4">ATCC 35896 / D40 B5</strain>
    </source>
</reference>
<dbReference type="Pfam" id="PF00639">
    <property type="entry name" value="Rotamase"/>
    <property type="match status" value="1"/>
</dbReference>
<dbReference type="SUPFAM" id="SSF54534">
    <property type="entry name" value="FKBP-like"/>
    <property type="match status" value="1"/>
</dbReference>
<dbReference type="InterPro" id="IPR050245">
    <property type="entry name" value="PrsA_foldase"/>
</dbReference>
<dbReference type="STRING" id="546269.HMPREF0389_01256"/>
<organism evidence="3 4">
    <name type="scientific">Filifactor alocis (strain ATCC 35896 / CCUG 47790 / D40 B5)</name>
    <name type="common">Fusobacterium alocis</name>
    <dbReference type="NCBI Taxonomy" id="546269"/>
    <lineage>
        <taxon>Bacteria</taxon>
        <taxon>Bacillati</taxon>
        <taxon>Bacillota</taxon>
        <taxon>Clostridia</taxon>
        <taxon>Peptostreptococcales</taxon>
        <taxon>Filifactoraceae</taxon>
        <taxon>Filifactor</taxon>
    </lineage>
</organism>
<dbReference type="InterPro" id="IPR027304">
    <property type="entry name" value="Trigger_fact/SurA_dom_sf"/>
</dbReference>
<keyword evidence="1" id="KW-0413">Isomerase</keyword>
<evidence type="ECO:0000313" key="4">
    <source>
        <dbReference type="Proteomes" id="UP000007468"/>
    </source>
</evidence>
<accession>D6GT19</accession>
<dbReference type="InterPro" id="IPR023058">
    <property type="entry name" value="PPIase_PpiC_CS"/>
</dbReference>
<dbReference type="PROSITE" id="PS01096">
    <property type="entry name" value="PPIC_PPIASE_1"/>
    <property type="match status" value="1"/>
</dbReference>
<evidence type="ECO:0000313" key="3">
    <source>
        <dbReference type="EMBL" id="EFE28004.1"/>
    </source>
</evidence>
<evidence type="ECO:0000259" key="2">
    <source>
        <dbReference type="PROSITE" id="PS50198"/>
    </source>
</evidence>
<dbReference type="InterPro" id="IPR046357">
    <property type="entry name" value="PPIase_dom_sf"/>
</dbReference>
<sequence length="247" mass="28491">MSEVLAKVNGIDITREEFEIMKRSLGKEILKKLQGDNAEDGLLDEMINQKMIYFDAKEKKLDETEEFQKQLEILKENLLIQFGVNKIVEVEPITDEEKRAFYEEHKNVFVQSGEVEASHILVDNEALAREIYIKIDKGIPFEELAEKHSSCPSKSSGGSLGKFGRGQMVPEFESVAFALEENEVSVPVKTQFGYHVIRVDKKYPQQQIAFDLIEPEIEATLLEKKQHEQYVKTIEELHKKYVVQKLK</sequence>
<gene>
    <name evidence="3" type="ordered locus">HMPREF0389_01256</name>
</gene>
<keyword evidence="4" id="KW-1185">Reference proteome</keyword>
<dbReference type="eggNOG" id="COG0760">
    <property type="taxonomic scope" value="Bacteria"/>
</dbReference>
<dbReference type="RefSeq" id="WP_014263187.1">
    <property type="nucleotide sequence ID" value="NC_016630.1"/>
</dbReference>
<protein>
    <submittedName>
        <fullName evidence="3">PPIC-type PPIASE domain protein</fullName>
    </submittedName>
</protein>
<dbReference type="GO" id="GO:0003755">
    <property type="term" value="F:peptidyl-prolyl cis-trans isomerase activity"/>
    <property type="evidence" value="ECO:0007669"/>
    <property type="project" value="UniProtKB-KW"/>
</dbReference>
<dbReference type="Gene3D" id="1.10.8.1040">
    <property type="match status" value="1"/>
</dbReference>